<dbReference type="SUPFAM" id="SSF52540">
    <property type="entry name" value="P-loop containing nucleoside triphosphate hydrolases"/>
    <property type="match status" value="1"/>
</dbReference>
<feature type="domain" description="UvrD-like helicase ATP-binding" evidence="6">
    <location>
        <begin position="183"/>
        <end position="641"/>
    </location>
</feature>
<dbReference type="EMBL" id="BAAAQM010000006">
    <property type="protein sequence ID" value="GAA1960895.1"/>
    <property type="molecule type" value="Genomic_DNA"/>
</dbReference>
<evidence type="ECO:0000256" key="3">
    <source>
        <dbReference type="ARBA" id="ARBA00022806"/>
    </source>
</evidence>
<dbReference type="PANTHER" id="PTHR11070">
    <property type="entry name" value="UVRD / RECB / PCRA DNA HELICASE FAMILY MEMBER"/>
    <property type="match status" value="1"/>
</dbReference>
<gene>
    <name evidence="7" type="ORF">GCM10009838_16780</name>
</gene>
<feature type="binding site" evidence="5">
    <location>
        <begin position="204"/>
        <end position="211"/>
    </location>
    <ligand>
        <name>ATP</name>
        <dbReference type="ChEBI" id="CHEBI:30616"/>
    </ligand>
</feature>
<dbReference type="Gene3D" id="3.40.50.300">
    <property type="entry name" value="P-loop containing nucleotide triphosphate hydrolases"/>
    <property type="match status" value="3"/>
</dbReference>
<proteinExistence type="predicted"/>
<keyword evidence="4 5" id="KW-0067">ATP-binding</keyword>
<evidence type="ECO:0000256" key="1">
    <source>
        <dbReference type="ARBA" id="ARBA00022741"/>
    </source>
</evidence>
<evidence type="ECO:0000256" key="5">
    <source>
        <dbReference type="PROSITE-ProRule" id="PRU00560"/>
    </source>
</evidence>
<protein>
    <submittedName>
        <fullName evidence="7">AAA family ATPase</fullName>
    </submittedName>
</protein>
<dbReference type="PANTHER" id="PTHR11070:SF45">
    <property type="entry name" value="DNA 3'-5' HELICASE"/>
    <property type="match status" value="1"/>
</dbReference>
<sequence length="799" mass="86177">MSRGTDEIFHEQQYLNLLYARLDALRVRAGDQLAGVLRTEHGGTQQARTERDTFATAGAGRLAQLDAAEEGLCFGRLDLDSGERRYIGRIGILDDDGDFEPLLLDWRAPAARPFYVATSAAPQGVRRRRSIRTRFRTVVGLDDDVLDLDVAVDGEDSGLVGEGALLAALTAGRTGRMRDVVETIQAEQDHAIRSELRGVLVVQGGPGTGKTAVALHRAAYLLYTYRERLVKRGVLIVGPNPTFLRYVSHVLPALGETSAVLATVGELFPGVRASRVDAPEVAEVKGRAVMADLIAGAVRARQRVPEDALEVVYEGVKYRLERETCVAAREAGRTAHRLPNFGRRAFAEHIIDALAGQVVDRLNDDPHRQETLALVNLIAAELGEEPADMADGVFLGREDRTRVAEALAEEPSVQEALDWLWPQLTPQRLLAELFATPELLREAADEAAGLAGAADGAPVLTDAELDLLLRTPGGWSAADIPLLDEAAELLGDVDTAAAARRAEAARRARIAYAQGALEVAEGSRSIDLEDPREEIVTAVDLVSAEMLAERFEEEDARSVAERAMADRTWTFGHVIVDEAQELSPMAWRLLMRRCPARSMTLVGDVAQTGDPAGAASWAEMLAPHVEDRWRLAELTVNYRTPAEIMAVAAEVLRRIDPGLTPPRSVRSSGEEPRRVPVPAAELVERVAELAAREDAALAAGTGTDGGDTGRLAVLAPAELAADVAAAVAAKLPDAGFGQDPDLERRTVVLPVRQAKGLEFDTVLVVEPDAVAAADPHGENDLYVALTRATRRLVIVESED</sequence>
<keyword evidence="1 5" id="KW-0547">Nucleotide-binding</keyword>
<keyword evidence="3 5" id="KW-0347">Helicase</keyword>
<evidence type="ECO:0000313" key="7">
    <source>
        <dbReference type="EMBL" id="GAA1960895.1"/>
    </source>
</evidence>
<evidence type="ECO:0000259" key="6">
    <source>
        <dbReference type="PROSITE" id="PS51198"/>
    </source>
</evidence>
<dbReference type="Pfam" id="PF13538">
    <property type="entry name" value="UvrD_C_2"/>
    <property type="match status" value="1"/>
</dbReference>
<organism evidence="7 8">
    <name type="scientific">Catenulispora subtropica</name>
    <dbReference type="NCBI Taxonomy" id="450798"/>
    <lineage>
        <taxon>Bacteria</taxon>
        <taxon>Bacillati</taxon>
        <taxon>Actinomycetota</taxon>
        <taxon>Actinomycetes</taxon>
        <taxon>Catenulisporales</taxon>
        <taxon>Catenulisporaceae</taxon>
        <taxon>Catenulispora</taxon>
    </lineage>
</organism>
<dbReference type="InterPro" id="IPR000212">
    <property type="entry name" value="DNA_helicase_UvrD/REP"/>
</dbReference>
<dbReference type="PROSITE" id="PS51198">
    <property type="entry name" value="UVRD_HELICASE_ATP_BIND"/>
    <property type="match status" value="1"/>
</dbReference>
<keyword evidence="8" id="KW-1185">Reference proteome</keyword>
<dbReference type="InterPro" id="IPR027417">
    <property type="entry name" value="P-loop_NTPase"/>
</dbReference>
<name>A0ABP5CAW4_9ACTN</name>
<dbReference type="InterPro" id="IPR014016">
    <property type="entry name" value="UvrD-like_ATP-bd"/>
</dbReference>
<dbReference type="InterPro" id="IPR027785">
    <property type="entry name" value="UvrD-like_helicase_C"/>
</dbReference>
<dbReference type="Proteomes" id="UP001499854">
    <property type="component" value="Unassembled WGS sequence"/>
</dbReference>
<evidence type="ECO:0000256" key="4">
    <source>
        <dbReference type="ARBA" id="ARBA00022840"/>
    </source>
</evidence>
<comment type="caution">
    <text evidence="7">The sequence shown here is derived from an EMBL/GenBank/DDBJ whole genome shotgun (WGS) entry which is preliminary data.</text>
</comment>
<accession>A0ABP5CAW4</accession>
<reference evidence="8" key="1">
    <citation type="journal article" date="2019" name="Int. J. Syst. Evol. Microbiol.">
        <title>The Global Catalogue of Microorganisms (GCM) 10K type strain sequencing project: providing services to taxonomists for standard genome sequencing and annotation.</title>
        <authorList>
            <consortium name="The Broad Institute Genomics Platform"/>
            <consortium name="The Broad Institute Genome Sequencing Center for Infectious Disease"/>
            <person name="Wu L."/>
            <person name="Ma J."/>
        </authorList>
    </citation>
    <scope>NUCLEOTIDE SEQUENCE [LARGE SCALE GENOMIC DNA]</scope>
    <source>
        <strain evidence="8">JCM 16013</strain>
    </source>
</reference>
<evidence type="ECO:0000313" key="8">
    <source>
        <dbReference type="Proteomes" id="UP001499854"/>
    </source>
</evidence>
<evidence type="ECO:0000256" key="2">
    <source>
        <dbReference type="ARBA" id="ARBA00022801"/>
    </source>
</evidence>
<keyword evidence="2 5" id="KW-0378">Hydrolase</keyword>